<dbReference type="Pfam" id="PF16905">
    <property type="entry name" value="GPHH"/>
    <property type="match status" value="1"/>
</dbReference>
<keyword evidence="18" id="KW-1185">Reference proteome</keyword>
<evidence type="ECO:0000256" key="6">
    <source>
        <dbReference type="ARBA" id="ARBA00022737"/>
    </source>
</evidence>
<feature type="domain" description="EF-hand" evidence="16">
    <location>
        <begin position="102"/>
        <end position="137"/>
    </location>
</feature>
<dbReference type="PANTHER" id="PTHR45628">
    <property type="entry name" value="VOLTAGE-DEPENDENT CALCIUM CHANNEL TYPE A SUBUNIT ALPHA-1"/>
    <property type="match status" value="1"/>
</dbReference>
<dbReference type="InterPro" id="IPR002048">
    <property type="entry name" value="EF_hand_dom"/>
</dbReference>
<feature type="compositionally biased region" description="Basic and acidic residues" evidence="14">
    <location>
        <begin position="308"/>
        <end position="320"/>
    </location>
</feature>
<evidence type="ECO:0000259" key="16">
    <source>
        <dbReference type="PROSITE" id="PS50222"/>
    </source>
</evidence>
<feature type="compositionally biased region" description="Polar residues" evidence="14">
    <location>
        <begin position="491"/>
        <end position="502"/>
    </location>
</feature>
<accession>A0A833VU97</accession>
<dbReference type="Gene3D" id="1.10.287.70">
    <property type="match status" value="1"/>
</dbReference>
<organism evidence="17 18">
    <name type="scientific">Frieseomelitta varia</name>
    <dbReference type="NCBI Taxonomy" id="561572"/>
    <lineage>
        <taxon>Eukaryota</taxon>
        <taxon>Metazoa</taxon>
        <taxon>Ecdysozoa</taxon>
        <taxon>Arthropoda</taxon>
        <taxon>Hexapoda</taxon>
        <taxon>Insecta</taxon>
        <taxon>Pterygota</taxon>
        <taxon>Neoptera</taxon>
        <taxon>Endopterygota</taxon>
        <taxon>Hymenoptera</taxon>
        <taxon>Apocrita</taxon>
        <taxon>Aculeata</taxon>
        <taxon>Apoidea</taxon>
        <taxon>Anthophila</taxon>
        <taxon>Apidae</taxon>
        <taxon>Frieseomelitta</taxon>
    </lineage>
</organism>
<evidence type="ECO:0000256" key="14">
    <source>
        <dbReference type="SAM" id="MobiDB-lite"/>
    </source>
</evidence>
<dbReference type="InterPro" id="IPR014873">
    <property type="entry name" value="VDCC_a1su_IQ"/>
</dbReference>
<feature type="compositionally biased region" description="Basic residues" evidence="14">
    <location>
        <begin position="450"/>
        <end position="465"/>
    </location>
</feature>
<keyword evidence="9 15" id="KW-1133">Transmembrane helix</keyword>
<dbReference type="GO" id="GO:0098703">
    <property type="term" value="P:calcium ion import across plasma membrane"/>
    <property type="evidence" value="ECO:0007669"/>
    <property type="project" value="TreeGrafter"/>
</dbReference>
<keyword evidence="10" id="KW-0406">Ion transport</keyword>
<evidence type="ECO:0000256" key="11">
    <source>
        <dbReference type="ARBA" id="ARBA00023136"/>
    </source>
</evidence>
<proteinExistence type="predicted"/>
<dbReference type="EMBL" id="WNWW01000967">
    <property type="protein sequence ID" value="KAF3420314.1"/>
    <property type="molecule type" value="Genomic_DNA"/>
</dbReference>
<dbReference type="GO" id="GO:0007268">
    <property type="term" value="P:chemical synaptic transmission"/>
    <property type="evidence" value="ECO:0007669"/>
    <property type="project" value="TreeGrafter"/>
</dbReference>
<evidence type="ECO:0000256" key="7">
    <source>
        <dbReference type="ARBA" id="ARBA00022837"/>
    </source>
</evidence>
<evidence type="ECO:0000256" key="10">
    <source>
        <dbReference type="ARBA" id="ARBA00023065"/>
    </source>
</evidence>
<name>A0A833VU97_9HYME</name>
<sequence>TKKSCTITQRKPNDEQVVKFRDALKCATGEAWPNIMLSCVKGRPCDAKAGKQEFGGCGSNIAYAYFVSFIFFCSFLMLNLFVAVIMDNFDYLTRDSSILGAHHLDEFVRIWAEYDPNATGKIHYTEMYDMLKNMDPPLGFGNKCPNRLAYKKLIRMNMPVDVDLKVNFTTTLFALIRENLNIKVRRELGRGKMTVGKIYVCLLILESWRTTRFGQIESTGQNDNDLIDNDNAGQSPAAQAVVLTFSLTYYHLNTKERKYTYTKEISISSDSRCGFARSTLAIGLPQLHTGCDGAGSRANSLEHVVRPPSETKLDQRKEHMEEDDEHRRQRSIRNKKVNWKMSHQYDILGSSGESSQGGGGSGVVPVRKFNMELQDVVVSDSRAGSLESLTHAAKRLHAPVQPARHPSHSPTLSRRHSPGRPGYDHHGHYYHEGPGFSDTVSNVVEIQRHTHHPHPSQYNHRHRMRGPWSASTSPARTPSPIHHIDRGRHYGTTSLEQRSRSPSPIGGRQPAHSHQHYHRHHPHQHSYPVLVTRRGRGRRLPPTPNKPSTLQLKPANINFPKLNASPTHGSHMHVPIPAGMQHPPPGQHLPSIQSSHCPLSFEQAVAIGRGGRLLPSPVPNGYKPQPQAKQRTPRLLVHPLPDEGKCVYGDGGVANRLEEKISFCHRSQGFICCKRRDRESHLILELSVKV</sequence>
<keyword evidence="3" id="KW-0109">Calcium transport</keyword>
<dbReference type="InterPro" id="IPR005821">
    <property type="entry name" value="Ion_trans_dom"/>
</dbReference>
<evidence type="ECO:0000256" key="5">
    <source>
        <dbReference type="ARBA" id="ARBA00022692"/>
    </source>
</evidence>
<feature type="non-terminal residue" evidence="17">
    <location>
        <position position="690"/>
    </location>
</feature>
<keyword evidence="11 15" id="KW-0472">Membrane</keyword>
<keyword evidence="7" id="KW-0106">Calcium</keyword>
<dbReference type="Pfam" id="PF00520">
    <property type="entry name" value="Ion_trans"/>
    <property type="match status" value="1"/>
</dbReference>
<evidence type="ECO:0000256" key="12">
    <source>
        <dbReference type="ARBA" id="ARBA00023180"/>
    </source>
</evidence>
<feature type="compositionally biased region" description="Low complexity" evidence="14">
    <location>
        <begin position="467"/>
        <end position="480"/>
    </location>
</feature>
<dbReference type="InterPro" id="IPR031649">
    <property type="entry name" value="GPHH_dom"/>
</dbReference>
<keyword evidence="13" id="KW-0407">Ion channel</keyword>
<dbReference type="FunFam" id="1.10.238.10:FF:000063">
    <property type="entry name" value="Voltage-dependent N-type calcium channel subunit alpha"/>
    <property type="match status" value="1"/>
</dbReference>
<dbReference type="AlphaFoldDB" id="A0A833VU97"/>
<feature type="region of interest" description="Disordered" evidence="14">
    <location>
        <begin position="450"/>
        <end position="528"/>
    </location>
</feature>
<dbReference type="GO" id="GO:0005891">
    <property type="term" value="C:voltage-gated calcium channel complex"/>
    <property type="evidence" value="ECO:0007669"/>
    <property type="project" value="TreeGrafter"/>
</dbReference>
<keyword evidence="4" id="KW-0107">Calcium channel</keyword>
<feature type="transmembrane region" description="Helical" evidence="15">
    <location>
        <begin position="61"/>
        <end position="86"/>
    </location>
</feature>
<dbReference type="PROSITE" id="PS50222">
    <property type="entry name" value="EF_HAND_2"/>
    <property type="match status" value="1"/>
</dbReference>
<dbReference type="GO" id="GO:0008331">
    <property type="term" value="F:high voltage-gated calcium channel activity"/>
    <property type="evidence" value="ECO:0007669"/>
    <property type="project" value="TreeGrafter"/>
</dbReference>
<dbReference type="GO" id="GO:0045202">
    <property type="term" value="C:synapse"/>
    <property type="evidence" value="ECO:0007669"/>
    <property type="project" value="GOC"/>
</dbReference>
<evidence type="ECO:0000256" key="3">
    <source>
        <dbReference type="ARBA" id="ARBA00022568"/>
    </source>
</evidence>
<dbReference type="Proteomes" id="UP000655588">
    <property type="component" value="Unassembled WGS sequence"/>
</dbReference>
<evidence type="ECO:0000256" key="8">
    <source>
        <dbReference type="ARBA" id="ARBA00022882"/>
    </source>
</evidence>
<evidence type="ECO:0000256" key="2">
    <source>
        <dbReference type="ARBA" id="ARBA00022448"/>
    </source>
</evidence>
<dbReference type="Gene3D" id="1.10.238.10">
    <property type="entry name" value="EF-hand"/>
    <property type="match status" value="1"/>
</dbReference>
<keyword evidence="2" id="KW-0813">Transport</keyword>
<comment type="subcellular location">
    <subcellularLocation>
        <location evidence="1">Membrane</location>
        <topology evidence="1">Multi-pass membrane protein</topology>
    </subcellularLocation>
</comment>
<feature type="region of interest" description="Disordered" evidence="14">
    <location>
        <begin position="398"/>
        <end position="433"/>
    </location>
</feature>
<evidence type="ECO:0000256" key="4">
    <source>
        <dbReference type="ARBA" id="ARBA00022673"/>
    </source>
</evidence>
<keyword evidence="8" id="KW-0851">Voltage-gated channel</keyword>
<keyword evidence="12" id="KW-0325">Glycoprotein</keyword>
<dbReference type="GO" id="GO:0005509">
    <property type="term" value="F:calcium ion binding"/>
    <property type="evidence" value="ECO:0007669"/>
    <property type="project" value="InterPro"/>
</dbReference>
<evidence type="ECO:0000256" key="1">
    <source>
        <dbReference type="ARBA" id="ARBA00004141"/>
    </source>
</evidence>
<feature type="region of interest" description="Disordered" evidence="14">
    <location>
        <begin position="308"/>
        <end position="333"/>
    </location>
</feature>
<feature type="compositionally biased region" description="Basic residues" evidence="14">
    <location>
        <begin position="511"/>
        <end position="524"/>
    </location>
</feature>
<keyword evidence="5 15" id="KW-0812">Transmembrane</keyword>
<dbReference type="PANTHER" id="PTHR45628:SF7">
    <property type="entry name" value="VOLTAGE-DEPENDENT CALCIUM CHANNEL TYPE A SUBUNIT ALPHA-1"/>
    <property type="match status" value="1"/>
</dbReference>
<evidence type="ECO:0000256" key="15">
    <source>
        <dbReference type="SAM" id="Phobius"/>
    </source>
</evidence>
<evidence type="ECO:0000313" key="18">
    <source>
        <dbReference type="Proteomes" id="UP000655588"/>
    </source>
</evidence>
<evidence type="ECO:0000256" key="9">
    <source>
        <dbReference type="ARBA" id="ARBA00022989"/>
    </source>
</evidence>
<dbReference type="InterPro" id="IPR050599">
    <property type="entry name" value="VDCC_alpha-1_subunit"/>
</dbReference>
<protein>
    <recommendedName>
        <fullName evidence="16">EF-hand domain-containing protein</fullName>
    </recommendedName>
</protein>
<evidence type="ECO:0000256" key="13">
    <source>
        <dbReference type="ARBA" id="ARBA00023303"/>
    </source>
</evidence>
<comment type="caution">
    <text evidence="17">The sequence shown here is derived from an EMBL/GenBank/DDBJ whole genome shotgun (WGS) entry which is preliminary data.</text>
</comment>
<keyword evidence="6" id="KW-0677">Repeat</keyword>
<reference evidence="17" key="1">
    <citation type="submission" date="2019-11" db="EMBL/GenBank/DDBJ databases">
        <title>The nuclear and mitochondrial genomes of Frieseomelitta varia - a highly eusocial stingless bee (Meliponini) with a permanently sterile worker caste.</title>
        <authorList>
            <person name="Freitas F.C.P."/>
            <person name="Lourenco A.P."/>
            <person name="Nunes F.M.F."/>
            <person name="Paschoal A.R."/>
            <person name="Abreu F.C.P."/>
            <person name="Barbin F.O."/>
            <person name="Bataglia L."/>
            <person name="Cardoso-Junior C.A.M."/>
            <person name="Cervoni M.S."/>
            <person name="Silva S.R."/>
            <person name="Dalarmi F."/>
            <person name="Del Lama M.A."/>
            <person name="Depintor T.S."/>
            <person name="Ferreira K.M."/>
            <person name="Goria P.S."/>
            <person name="Jaskot M.C."/>
            <person name="Lago D.C."/>
            <person name="Luna-Lucena D."/>
            <person name="Moda L.M."/>
            <person name="Nascimento L."/>
            <person name="Pedrino M."/>
            <person name="Rabico F.O."/>
            <person name="Sanches F.C."/>
            <person name="Santos D.E."/>
            <person name="Santos C.G."/>
            <person name="Vieira J."/>
            <person name="Lopes T.F."/>
            <person name="Barchuk A.R."/>
            <person name="Hartfelder K."/>
            <person name="Simoes Z.L.P."/>
            <person name="Bitondi M.M.G."/>
            <person name="Pinheiro D.G."/>
        </authorList>
    </citation>
    <scope>NUCLEOTIDE SEQUENCE</scope>
    <source>
        <strain evidence="17">USP_RPSP 00005682</strain>
        <tissue evidence="17">Whole individual</tissue>
    </source>
</reference>
<feature type="compositionally biased region" description="Basic and acidic residues" evidence="14">
    <location>
        <begin position="422"/>
        <end position="431"/>
    </location>
</feature>
<dbReference type="SMART" id="SM01062">
    <property type="entry name" value="Ca_chan_IQ"/>
    <property type="match status" value="1"/>
</dbReference>
<evidence type="ECO:0000313" key="17">
    <source>
        <dbReference type="EMBL" id="KAF3420314.1"/>
    </source>
</evidence>
<gene>
    <name evidence="17" type="ORF">E2986_00596</name>
</gene>